<dbReference type="PANTHER" id="PTHR40088">
    <property type="entry name" value="PECTATE LYASE (EUROFUNG)"/>
    <property type="match status" value="1"/>
</dbReference>
<sequence>MRFRLTLTTLVCATGMLAGTVGCTGKVEPAPATVTPPGTSSPPIVTPPARPQPPADAGTGVDGGVATEDGGTPTDPWTDPPTDPPTDPADPPPTEPQEPEPPPPAESQYTRVLWVSPSGNDSAAGTESLPLRTVARALSLVKPGEAVFLLSGTWREHVQLTDRQGTAAKPLTLRAAPGATAILKGGSIGETALVDVSGAYWNLEGLTVDVGGERTFAVMWRGAGAHHGVLKDSILKNGKEGAGAYVTDKAHDVLIENNDISHFDQGEVDSHGVAVQTSAFNVVVRGNDIHHNSGDGVQCLGPEGGATNPGTPFDNLLVEDNRLHDNRENGADIKTCTHVTLRGNTIYNHRAVSTAAGEGILVHMSPSDVTLEDNVFYANARAIQIGGNREGAPPTRVILRRNLIHDGLGEADGEEGTGIRVDASVDVKVQHNTVWNLSGACLIFGAGSNGSSQGLDVRNNIFAGCGTAARAGPGRSGAVVDGNLYYRGGGAVAFNLEGATVGLADWRSKAGLDKRSQERAPAFVDTGADDYQLAAQSPAREAGLSLGLPFCGAAPDQGAFESGCP</sequence>
<dbReference type="PROSITE" id="PS51257">
    <property type="entry name" value="PROKAR_LIPOPROTEIN"/>
    <property type="match status" value="1"/>
</dbReference>
<dbReference type="InterPro" id="IPR011459">
    <property type="entry name" value="DUF1565"/>
</dbReference>
<dbReference type="Pfam" id="PF07602">
    <property type="entry name" value="DUF1565"/>
    <property type="match status" value="1"/>
</dbReference>
<evidence type="ECO:0000256" key="2">
    <source>
        <dbReference type="ARBA" id="ARBA00022525"/>
    </source>
</evidence>
<feature type="domain" description="Right handed beta helix" evidence="7">
    <location>
        <begin position="228"/>
        <end position="376"/>
    </location>
</feature>
<evidence type="ECO:0000259" key="6">
    <source>
        <dbReference type="Pfam" id="PF07602"/>
    </source>
</evidence>
<evidence type="ECO:0000259" key="7">
    <source>
        <dbReference type="Pfam" id="PF13229"/>
    </source>
</evidence>
<keyword evidence="3 5" id="KW-0732">Signal</keyword>
<dbReference type="Pfam" id="PF13229">
    <property type="entry name" value="Beta_helix"/>
    <property type="match status" value="1"/>
</dbReference>
<accession>A0ABQ6QT77</accession>
<organism evidence="8 9">
    <name type="scientific">Corallococcus caeni</name>
    <dbReference type="NCBI Taxonomy" id="3082388"/>
    <lineage>
        <taxon>Bacteria</taxon>
        <taxon>Pseudomonadati</taxon>
        <taxon>Myxococcota</taxon>
        <taxon>Myxococcia</taxon>
        <taxon>Myxococcales</taxon>
        <taxon>Cystobacterineae</taxon>
        <taxon>Myxococcaceae</taxon>
        <taxon>Corallococcus</taxon>
    </lineage>
</organism>
<feature type="compositionally biased region" description="Pro residues" evidence="4">
    <location>
        <begin position="78"/>
        <end position="105"/>
    </location>
</feature>
<keyword evidence="2" id="KW-0964">Secreted</keyword>
<dbReference type="SUPFAM" id="SSF51126">
    <property type="entry name" value="Pectin lyase-like"/>
    <property type="match status" value="1"/>
</dbReference>
<proteinExistence type="predicted"/>
<evidence type="ECO:0000256" key="1">
    <source>
        <dbReference type="ARBA" id="ARBA00004613"/>
    </source>
</evidence>
<feature type="signal peptide" evidence="5">
    <location>
        <begin position="1"/>
        <end position="18"/>
    </location>
</feature>
<dbReference type="InterPro" id="IPR052052">
    <property type="entry name" value="Polysaccharide_Lyase_9"/>
</dbReference>
<evidence type="ECO:0000256" key="5">
    <source>
        <dbReference type="SAM" id="SignalP"/>
    </source>
</evidence>
<gene>
    <name evidence="8" type="ORF">ASNO1_34770</name>
</gene>
<dbReference type="InterPro" id="IPR006626">
    <property type="entry name" value="PbH1"/>
</dbReference>
<evidence type="ECO:0000256" key="4">
    <source>
        <dbReference type="SAM" id="MobiDB-lite"/>
    </source>
</evidence>
<dbReference type="InterPro" id="IPR039448">
    <property type="entry name" value="Beta_helix"/>
</dbReference>
<dbReference type="SMART" id="SM00710">
    <property type="entry name" value="PbH1"/>
    <property type="match status" value="9"/>
</dbReference>
<feature type="region of interest" description="Disordered" evidence="4">
    <location>
        <begin position="32"/>
        <end position="107"/>
    </location>
</feature>
<evidence type="ECO:0008006" key="10">
    <source>
        <dbReference type="Google" id="ProtNLM"/>
    </source>
</evidence>
<keyword evidence="9" id="KW-1185">Reference proteome</keyword>
<reference evidence="8 9" key="1">
    <citation type="journal article" date="2024" name="Arch. Microbiol.">
        <title>Corallococcus caeni sp. nov., a novel myxobacterium isolated from activated sludge.</title>
        <authorList>
            <person name="Tomita S."/>
            <person name="Nakai R."/>
            <person name="Kuroda K."/>
            <person name="Kurashita H."/>
            <person name="Hatamoto M."/>
            <person name="Yamaguchi T."/>
            <person name="Narihiro T."/>
        </authorList>
    </citation>
    <scope>NUCLEOTIDE SEQUENCE [LARGE SCALE GENOMIC DNA]</scope>
    <source>
        <strain evidence="8 9">NO1</strain>
    </source>
</reference>
<evidence type="ECO:0000256" key="3">
    <source>
        <dbReference type="ARBA" id="ARBA00022729"/>
    </source>
</evidence>
<evidence type="ECO:0000313" key="9">
    <source>
        <dbReference type="Proteomes" id="UP001342631"/>
    </source>
</evidence>
<feature type="compositionally biased region" description="Pro residues" evidence="4">
    <location>
        <begin position="44"/>
        <end position="54"/>
    </location>
</feature>
<comment type="subcellular location">
    <subcellularLocation>
        <location evidence="1">Secreted</location>
    </subcellularLocation>
</comment>
<dbReference type="InterPro" id="IPR011050">
    <property type="entry name" value="Pectin_lyase_fold/virulence"/>
</dbReference>
<dbReference type="EMBL" id="BTTX01000003">
    <property type="protein sequence ID" value="GMU07224.1"/>
    <property type="molecule type" value="Genomic_DNA"/>
</dbReference>
<dbReference type="PANTHER" id="PTHR40088:SF2">
    <property type="entry name" value="SECRETED SUGAR HYDROLASE"/>
    <property type="match status" value="1"/>
</dbReference>
<feature type="chain" id="PRO_5047401495" description="DUF1565 domain-containing protein" evidence="5">
    <location>
        <begin position="19"/>
        <end position="565"/>
    </location>
</feature>
<protein>
    <recommendedName>
        <fullName evidence="10">DUF1565 domain-containing protein</fullName>
    </recommendedName>
</protein>
<feature type="domain" description="DUF1565" evidence="6">
    <location>
        <begin position="118"/>
        <end position="157"/>
    </location>
</feature>
<name>A0ABQ6QT77_9BACT</name>
<dbReference type="RefSeq" id="WP_338278117.1">
    <property type="nucleotide sequence ID" value="NZ_BTTX01000003.1"/>
</dbReference>
<dbReference type="Proteomes" id="UP001342631">
    <property type="component" value="Unassembled WGS sequence"/>
</dbReference>
<comment type="caution">
    <text evidence="8">The sequence shown here is derived from an EMBL/GenBank/DDBJ whole genome shotgun (WGS) entry which is preliminary data.</text>
</comment>
<dbReference type="Gene3D" id="2.160.20.10">
    <property type="entry name" value="Single-stranded right-handed beta-helix, Pectin lyase-like"/>
    <property type="match status" value="2"/>
</dbReference>
<feature type="compositionally biased region" description="Low complexity" evidence="4">
    <location>
        <begin position="55"/>
        <end position="77"/>
    </location>
</feature>
<dbReference type="InterPro" id="IPR012334">
    <property type="entry name" value="Pectin_lyas_fold"/>
</dbReference>
<evidence type="ECO:0000313" key="8">
    <source>
        <dbReference type="EMBL" id="GMU07224.1"/>
    </source>
</evidence>